<organism evidence="1 2">
    <name type="scientific">Prevotella melaninogenica</name>
    <dbReference type="NCBI Taxonomy" id="28132"/>
    <lineage>
        <taxon>Bacteria</taxon>
        <taxon>Pseudomonadati</taxon>
        <taxon>Bacteroidota</taxon>
        <taxon>Bacteroidia</taxon>
        <taxon>Bacteroidales</taxon>
        <taxon>Prevotellaceae</taxon>
        <taxon>Prevotella</taxon>
    </lineage>
</organism>
<evidence type="ECO:0008006" key="3">
    <source>
        <dbReference type="Google" id="ProtNLM"/>
    </source>
</evidence>
<evidence type="ECO:0000313" key="1">
    <source>
        <dbReference type="EMBL" id="QKH88153.1"/>
    </source>
</evidence>
<evidence type="ECO:0000313" key="2">
    <source>
        <dbReference type="Proteomes" id="UP000500843"/>
    </source>
</evidence>
<gene>
    <name evidence="1" type="ORF">FIU21_04150</name>
</gene>
<dbReference type="RefSeq" id="WP_004360619.1">
    <property type="nucleotide sequence ID" value="NZ_CP054010.1"/>
</dbReference>
<name>A0A7D4JVY9_9BACT</name>
<dbReference type="PROSITE" id="PS51257">
    <property type="entry name" value="PROKAR_LIPOPROTEIN"/>
    <property type="match status" value="1"/>
</dbReference>
<reference evidence="1 2" key="1">
    <citation type="submission" date="2020-05" db="EMBL/GenBank/DDBJ databases">
        <title>FDA dAtabase for Regulatory Grade micrObial Sequences (FDA-ARGOS): Supporting development and validation of Infectious Disease Dx tests.</title>
        <authorList>
            <person name="Moreno J."/>
            <person name="Tallon L."/>
            <person name="Sadzewicz L."/>
            <person name="Zhao X."/>
            <person name="Vavikolanu K."/>
            <person name="Mehta A."/>
            <person name="Aluvathingal J."/>
            <person name="Nadendla S."/>
            <person name="Myers T."/>
            <person name="Yan Y."/>
            <person name="Sichtig H."/>
        </authorList>
    </citation>
    <scope>NUCLEOTIDE SEQUENCE [LARGE SCALE GENOMIC DNA]</scope>
    <source>
        <strain evidence="1 2">FDAARGOS_760</strain>
    </source>
</reference>
<dbReference type="InterPro" id="IPR046033">
    <property type="entry name" value="DUF5991"/>
</dbReference>
<dbReference type="AlphaFoldDB" id="A0A7D4JVY9"/>
<dbReference type="Proteomes" id="UP000500843">
    <property type="component" value="Chromosome 1"/>
</dbReference>
<sequence length="182" mass="21351">MKKHVFILSLFVIVFAACSFHRGKERRNVVVPPKVHRKYESRCDEKKVVEKDKLQKIRKLQSLVEKDTSWYGHYEYYMQASDYPPIFVGYELEISSDSCIFTGNGQMTCFRILCTVRKKNEKHLKLCYLASLGETNSLPLSNVEKATVVELYRYNGKYYLKSPYIINKKGKNNVKVKCEKQQ</sequence>
<protein>
    <recommendedName>
        <fullName evidence="3">Lipoprotein</fullName>
    </recommendedName>
</protein>
<proteinExistence type="predicted"/>
<dbReference type="EMBL" id="CP054010">
    <property type="protein sequence ID" value="QKH88153.1"/>
    <property type="molecule type" value="Genomic_DNA"/>
</dbReference>
<dbReference type="Pfam" id="PF19453">
    <property type="entry name" value="DUF5991"/>
    <property type="match status" value="1"/>
</dbReference>
<accession>A0A7D4JVY9</accession>